<gene>
    <name evidence="1" type="ORF">TorRG33x02_211950</name>
</gene>
<proteinExistence type="predicted"/>
<evidence type="ECO:0000313" key="2">
    <source>
        <dbReference type="Proteomes" id="UP000237000"/>
    </source>
</evidence>
<evidence type="ECO:0000313" key="1">
    <source>
        <dbReference type="EMBL" id="PON82989.1"/>
    </source>
</evidence>
<organism evidence="1 2">
    <name type="scientific">Trema orientale</name>
    <name type="common">Charcoal tree</name>
    <name type="synonym">Celtis orientalis</name>
    <dbReference type="NCBI Taxonomy" id="63057"/>
    <lineage>
        <taxon>Eukaryota</taxon>
        <taxon>Viridiplantae</taxon>
        <taxon>Streptophyta</taxon>
        <taxon>Embryophyta</taxon>
        <taxon>Tracheophyta</taxon>
        <taxon>Spermatophyta</taxon>
        <taxon>Magnoliopsida</taxon>
        <taxon>eudicotyledons</taxon>
        <taxon>Gunneridae</taxon>
        <taxon>Pentapetalae</taxon>
        <taxon>rosids</taxon>
        <taxon>fabids</taxon>
        <taxon>Rosales</taxon>
        <taxon>Cannabaceae</taxon>
        <taxon>Trema</taxon>
    </lineage>
</organism>
<dbReference type="AlphaFoldDB" id="A0A2P5EBS3"/>
<protein>
    <submittedName>
        <fullName evidence="1">Uncharacterized protein</fullName>
    </submittedName>
</protein>
<dbReference type="EMBL" id="JXTC01000185">
    <property type="protein sequence ID" value="PON82989.1"/>
    <property type="molecule type" value="Genomic_DNA"/>
</dbReference>
<sequence length="58" mass="6285">MTLRALGGRERVGYLSRACGESGMVFELWGPRGDSPLAERVRSGPTLGLGGRVRWGPR</sequence>
<comment type="caution">
    <text evidence="1">The sequence shown here is derived from an EMBL/GenBank/DDBJ whole genome shotgun (WGS) entry which is preliminary data.</text>
</comment>
<accession>A0A2P5EBS3</accession>
<keyword evidence="2" id="KW-1185">Reference proteome</keyword>
<name>A0A2P5EBS3_TREOI</name>
<dbReference type="Proteomes" id="UP000237000">
    <property type="component" value="Unassembled WGS sequence"/>
</dbReference>
<dbReference type="InParanoid" id="A0A2P5EBS3"/>
<reference evidence="2" key="1">
    <citation type="submission" date="2016-06" db="EMBL/GenBank/DDBJ databases">
        <title>Parallel loss of symbiosis genes in relatives of nitrogen-fixing non-legume Parasponia.</title>
        <authorList>
            <person name="Van Velzen R."/>
            <person name="Holmer R."/>
            <person name="Bu F."/>
            <person name="Rutten L."/>
            <person name="Van Zeijl A."/>
            <person name="Liu W."/>
            <person name="Santuari L."/>
            <person name="Cao Q."/>
            <person name="Sharma T."/>
            <person name="Shen D."/>
            <person name="Roswanjaya Y."/>
            <person name="Wardhani T."/>
            <person name="Kalhor M.S."/>
            <person name="Jansen J."/>
            <person name="Van den Hoogen J."/>
            <person name="Gungor B."/>
            <person name="Hartog M."/>
            <person name="Hontelez J."/>
            <person name="Verver J."/>
            <person name="Yang W.-C."/>
            <person name="Schijlen E."/>
            <person name="Repin R."/>
            <person name="Schilthuizen M."/>
            <person name="Schranz E."/>
            <person name="Heidstra R."/>
            <person name="Miyata K."/>
            <person name="Fedorova E."/>
            <person name="Kohlen W."/>
            <person name="Bisseling T."/>
            <person name="Smit S."/>
            <person name="Geurts R."/>
        </authorList>
    </citation>
    <scope>NUCLEOTIDE SEQUENCE [LARGE SCALE GENOMIC DNA]</scope>
    <source>
        <strain evidence="2">cv. RG33-2</strain>
    </source>
</reference>